<dbReference type="EnsemblMetazoa" id="RPRC010802-RA">
    <property type="protein sequence ID" value="RPRC010802-PA"/>
    <property type="gene ID" value="RPRC010802"/>
</dbReference>
<organism evidence="1 2">
    <name type="scientific">Rhodnius prolixus</name>
    <name type="common">Triatomid bug</name>
    <dbReference type="NCBI Taxonomy" id="13249"/>
    <lineage>
        <taxon>Eukaryota</taxon>
        <taxon>Metazoa</taxon>
        <taxon>Ecdysozoa</taxon>
        <taxon>Arthropoda</taxon>
        <taxon>Hexapoda</taxon>
        <taxon>Insecta</taxon>
        <taxon>Pterygota</taxon>
        <taxon>Neoptera</taxon>
        <taxon>Paraneoptera</taxon>
        <taxon>Hemiptera</taxon>
        <taxon>Heteroptera</taxon>
        <taxon>Panheteroptera</taxon>
        <taxon>Cimicomorpha</taxon>
        <taxon>Reduviidae</taxon>
        <taxon>Triatominae</taxon>
        <taxon>Rhodnius</taxon>
    </lineage>
</organism>
<evidence type="ECO:0000313" key="2">
    <source>
        <dbReference type="Proteomes" id="UP000015103"/>
    </source>
</evidence>
<dbReference type="InParanoid" id="T1I3D3"/>
<protein>
    <submittedName>
        <fullName evidence="1">Uncharacterized protein</fullName>
    </submittedName>
</protein>
<dbReference type="Proteomes" id="UP000015103">
    <property type="component" value="Unassembled WGS sequence"/>
</dbReference>
<dbReference type="AlphaFoldDB" id="T1I3D3"/>
<name>T1I3D3_RHOPR</name>
<dbReference type="EMBL" id="ACPB03002441">
    <property type="status" value="NOT_ANNOTATED_CDS"/>
    <property type="molecule type" value="Genomic_DNA"/>
</dbReference>
<keyword evidence="2" id="KW-1185">Reference proteome</keyword>
<reference evidence="1" key="1">
    <citation type="submission" date="2015-05" db="UniProtKB">
        <authorList>
            <consortium name="EnsemblMetazoa"/>
        </authorList>
    </citation>
    <scope>IDENTIFICATION</scope>
</reference>
<sequence length="52" mass="5668">MEKITNHKCFKYLGLPGENGIRGLPGPPGYPGITIAVSPVLLVQSLQKHRQL</sequence>
<dbReference type="EMBL" id="ACPB03002442">
    <property type="status" value="NOT_ANNOTATED_CDS"/>
    <property type="molecule type" value="Genomic_DNA"/>
</dbReference>
<evidence type="ECO:0000313" key="1">
    <source>
        <dbReference type="EnsemblMetazoa" id="RPRC010802-PA"/>
    </source>
</evidence>
<proteinExistence type="predicted"/>
<accession>T1I3D3</accession>
<dbReference type="VEuPathDB" id="VectorBase:RPRC010802"/>
<dbReference type="HOGENOM" id="CLU_3089766_0_0_1"/>